<dbReference type="Gene3D" id="3.30.470.20">
    <property type="entry name" value="ATP-grasp fold, B domain"/>
    <property type="match status" value="1"/>
</dbReference>
<dbReference type="Proteomes" id="UP000016630">
    <property type="component" value="Unassembled WGS sequence"/>
</dbReference>
<sequence length="718" mass="76439">MSPQKEGNPSDCNIPPLFLCGKEFKPDFLKHYIMITPQLIEPRTIAVIGASQDVTKPGGKVLQNILNGSFQGRVLGVNPKVSNVQGVECVPDVKDLPQVDLAILAIPARFCPPTIEVLVKEKGTKGIIVFSAGFSEMGAEGKALERQMAELANEAGATLIGPNCVGVMNPLHQSVFTTPVPVLTPKGCDFISGSGATAVFIMESALSKGLSFSSVYSVGNAAQTGVEDVLEHLDETFDAATSSHTLLLYIETISKPKRFLKHARSLVQKGCRIAAIKSGTSSDGGRAAASHTGAMLNSDVAVDALFRKAGVVRCYSREELATVGAVLQHPVLTGKNMAVITHAGGPAVMLTDALSNGGMSVPPIPEEKTRTLLSELFDGSSVANPIDILATGTAEQLSKVIDTCEKDLDTIDGMVVIFGSPGLFDVSDAYDVIREQQKKCKKPIYAVLPSVINAKEGMERFIAQGGILFEEEVALARAICKVYQTPKPEMTEESELPKAAEIRRLLAGKSGMLGTGDMLQLLDLTGITRPQERLVTTETEALDAARSIGFPLAMKVMGLAHKSDAGGVILNVSTEEGVKESFGKLMQIKGAEGVQVSQMESGVEVFIGVKKEGEFGHLITCGLGGIFVEVMKDIRCALAPLGKNEALEMIRSLKSYPIIRGIRGKQGINDEVIADTLCKISRLLAAVPEIEEMDINPLMGRGERLSAVDVVVRLSDAK</sequence>
<dbReference type="PANTHER" id="PTHR42793:SF1">
    <property type="entry name" value="PEPTIDYL-LYSINE N-ACETYLTRANSFERASE PATZ"/>
    <property type="match status" value="1"/>
</dbReference>
<dbReference type="PATRIC" id="fig|1227271.3.peg.1213"/>
<name>A0A0E2LPU4_PORGN</name>
<feature type="domain" description="CoA-binding" evidence="1">
    <location>
        <begin position="39"/>
        <end position="134"/>
    </location>
</feature>
<dbReference type="Pfam" id="PF13380">
    <property type="entry name" value="CoA_binding_2"/>
    <property type="match status" value="1"/>
</dbReference>
<reference evidence="2 3" key="1">
    <citation type="submission" date="2013-06" db="EMBL/GenBank/DDBJ databases">
        <authorList>
            <person name="Weinstock G."/>
            <person name="Sodergren E."/>
            <person name="Lobos E.A."/>
            <person name="Fulton L."/>
            <person name="Fulton R."/>
            <person name="Courtney L."/>
            <person name="Fronick C."/>
            <person name="O'Laughlin M."/>
            <person name="Godfrey J."/>
            <person name="Wilson R.M."/>
            <person name="Miner T."/>
            <person name="Farmer C."/>
            <person name="Delehaunty K."/>
            <person name="Cordes M."/>
            <person name="Minx P."/>
            <person name="Tomlinson C."/>
            <person name="Chen J."/>
            <person name="Wollam A."/>
            <person name="Pepin K.H."/>
            <person name="Bhonagiri V."/>
            <person name="Zhang X."/>
            <person name="Warren W."/>
            <person name="Mitreva M."/>
            <person name="Mardis E.R."/>
            <person name="Wilson R.K."/>
        </authorList>
    </citation>
    <scope>NUCLEOTIDE SEQUENCE [LARGE SCALE GENOMIC DNA]</scope>
    <source>
        <strain evidence="2 3">F0570</strain>
    </source>
</reference>
<dbReference type="InterPro" id="IPR013815">
    <property type="entry name" value="ATP_grasp_subdomain_1"/>
</dbReference>
<dbReference type="SUPFAM" id="SSF56059">
    <property type="entry name" value="Glutathione synthetase ATP-binding domain-like"/>
    <property type="match status" value="1"/>
</dbReference>
<evidence type="ECO:0000313" key="3">
    <source>
        <dbReference type="Proteomes" id="UP000016630"/>
    </source>
</evidence>
<dbReference type="AlphaFoldDB" id="A0A0E2LPU4"/>
<dbReference type="Pfam" id="PF13607">
    <property type="entry name" value="Succ_CoA_lig"/>
    <property type="match status" value="1"/>
</dbReference>
<dbReference type="SUPFAM" id="SSF51735">
    <property type="entry name" value="NAD(P)-binding Rossmann-fold domains"/>
    <property type="match status" value="1"/>
</dbReference>
<dbReference type="InterPro" id="IPR032875">
    <property type="entry name" value="Succ_CoA_lig_flav_dom"/>
</dbReference>
<dbReference type="Pfam" id="PF13549">
    <property type="entry name" value="ATP-grasp_5"/>
    <property type="match status" value="1"/>
</dbReference>
<accession>A0A0E2LPU4</accession>
<gene>
    <name evidence="2" type="ORF">HMPREF1555_01385</name>
</gene>
<dbReference type="EMBL" id="AWUW01000101">
    <property type="protein sequence ID" value="ERJ65490.1"/>
    <property type="molecule type" value="Genomic_DNA"/>
</dbReference>
<evidence type="ECO:0000259" key="1">
    <source>
        <dbReference type="SMART" id="SM00881"/>
    </source>
</evidence>
<dbReference type="Gene3D" id="3.40.50.720">
    <property type="entry name" value="NAD(P)-binding Rossmann-like Domain"/>
    <property type="match status" value="1"/>
</dbReference>
<evidence type="ECO:0000313" key="2">
    <source>
        <dbReference type="EMBL" id="ERJ65490.1"/>
    </source>
</evidence>
<dbReference type="SUPFAM" id="SSF52210">
    <property type="entry name" value="Succinyl-CoA synthetase domains"/>
    <property type="match status" value="2"/>
</dbReference>
<dbReference type="SMART" id="SM00881">
    <property type="entry name" value="CoA_binding"/>
    <property type="match status" value="1"/>
</dbReference>
<organism evidence="2 3">
    <name type="scientific">Porphyromonas gingivalis F0570</name>
    <dbReference type="NCBI Taxonomy" id="1227271"/>
    <lineage>
        <taxon>Bacteria</taxon>
        <taxon>Pseudomonadati</taxon>
        <taxon>Bacteroidota</taxon>
        <taxon>Bacteroidia</taxon>
        <taxon>Bacteroidales</taxon>
        <taxon>Porphyromonadaceae</taxon>
        <taxon>Porphyromonas</taxon>
    </lineage>
</organism>
<dbReference type="InterPro" id="IPR016102">
    <property type="entry name" value="Succinyl-CoA_synth-like"/>
</dbReference>
<dbReference type="PANTHER" id="PTHR42793">
    <property type="entry name" value="COA BINDING DOMAIN CONTAINING PROTEIN"/>
    <property type="match status" value="1"/>
</dbReference>
<dbReference type="HOGENOM" id="CLU_007415_3_1_10"/>
<dbReference type="Gene3D" id="3.40.50.261">
    <property type="entry name" value="Succinyl-CoA synthetase domains"/>
    <property type="match status" value="2"/>
</dbReference>
<protein>
    <submittedName>
        <fullName evidence="2">CoA binding domain protein</fullName>
    </submittedName>
</protein>
<dbReference type="GO" id="GO:0005524">
    <property type="term" value="F:ATP binding"/>
    <property type="evidence" value="ECO:0007669"/>
    <property type="project" value="InterPro"/>
</dbReference>
<dbReference type="InterPro" id="IPR036291">
    <property type="entry name" value="NAD(P)-bd_dom_sf"/>
</dbReference>
<dbReference type="InterPro" id="IPR003781">
    <property type="entry name" value="CoA-bd"/>
</dbReference>
<dbReference type="Gene3D" id="3.30.1490.20">
    <property type="entry name" value="ATP-grasp fold, A domain"/>
    <property type="match status" value="1"/>
</dbReference>
<proteinExistence type="predicted"/>
<comment type="caution">
    <text evidence="2">The sequence shown here is derived from an EMBL/GenBank/DDBJ whole genome shotgun (WGS) entry which is preliminary data.</text>
</comment>